<name>A0A0B7AN28_9EUPU</name>
<gene>
    <name evidence="1" type="primary">ORF125812</name>
    <name evidence="2" type="synonym">ORF125815</name>
</gene>
<dbReference type="EMBL" id="HACG01034532">
    <property type="protein sequence ID" value="CEK81397.1"/>
    <property type="molecule type" value="Transcribed_RNA"/>
</dbReference>
<reference evidence="1" key="1">
    <citation type="submission" date="2014-12" db="EMBL/GenBank/DDBJ databases">
        <title>Insight into the proteome of Arion vulgaris.</title>
        <authorList>
            <person name="Aradska J."/>
            <person name="Bulat T."/>
            <person name="Smidak R."/>
            <person name="Sarate P."/>
            <person name="Gangsoo J."/>
            <person name="Sialana F."/>
            <person name="Bilban M."/>
            <person name="Lubec G."/>
        </authorList>
    </citation>
    <scope>NUCLEOTIDE SEQUENCE</scope>
    <source>
        <tissue evidence="1">Skin</tissue>
    </source>
</reference>
<feature type="non-terminal residue" evidence="1">
    <location>
        <position position="1"/>
    </location>
</feature>
<evidence type="ECO:0000313" key="1">
    <source>
        <dbReference type="EMBL" id="CEK81396.1"/>
    </source>
</evidence>
<proteinExistence type="predicted"/>
<sequence length="52" mass="5806">DMSGFTLIKEPDSRGKWPRCLVGAARERETKAVGVNRNRKSGVESLRQACIM</sequence>
<dbReference type="EMBL" id="HACG01034531">
    <property type="protein sequence ID" value="CEK81396.1"/>
    <property type="molecule type" value="Transcribed_RNA"/>
</dbReference>
<dbReference type="AlphaFoldDB" id="A0A0B7AN28"/>
<organism evidence="1">
    <name type="scientific">Arion vulgaris</name>
    <dbReference type="NCBI Taxonomy" id="1028688"/>
    <lineage>
        <taxon>Eukaryota</taxon>
        <taxon>Metazoa</taxon>
        <taxon>Spiralia</taxon>
        <taxon>Lophotrochozoa</taxon>
        <taxon>Mollusca</taxon>
        <taxon>Gastropoda</taxon>
        <taxon>Heterobranchia</taxon>
        <taxon>Euthyneura</taxon>
        <taxon>Panpulmonata</taxon>
        <taxon>Eupulmonata</taxon>
        <taxon>Stylommatophora</taxon>
        <taxon>Helicina</taxon>
        <taxon>Arionoidea</taxon>
        <taxon>Arionidae</taxon>
        <taxon>Arion</taxon>
    </lineage>
</organism>
<protein>
    <submittedName>
        <fullName evidence="1">Uncharacterized protein</fullName>
    </submittedName>
</protein>
<accession>A0A0B7AN28</accession>
<evidence type="ECO:0000313" key="2">
    <source>
        <dbReference type="EMBL" id="CEK81397.1"/>
    </source>
</evidence>